<evidence type="ECO:0000313" key="2">
    <source>
        <dbReference type="EMBL" id="CAL4196201.1"/>
    </source>
</evidence>
<protein>
    <submittedName>
        <fullName evidence="2">Uncharacterized protein</fullName>
    </submittedName>
</protein>
<feature type="region of interest" description="Disordered" evidence="1">
    <location>
        <begin position="19"/>
        <end position="67"/>
    </location>
</feature>
<keyword evidence="3" id="KW-1185">Reference proteome</keyword>
<evidence type="ECO:0000313" key="3">
    <source>
        <dbReference type="Proteomes" id="UP001497623"/>
    </source>
</evidence>
<proteinExistence type="predicted"/>
<feature type="non-terminal residue" evidence="2">
    <location>
        <position position="1"/>
    </location>
</feature>
<comment type="caution">
    <text evidence="2">The sequence shown here is derived from an EMBL/GenBank/DDBJ whole genome shotgun (WGS) entry which is preliminary data.</text>
</comment>
<dbReference type="AlphaFoldDB" id="A0AAV2SIF3"/>
<gene>
    <name evidence="2" type="ORF">MNOR_LOCUS37132</name>
</gene>
<evidence type="ECO:0000256" key="1">
    <source>
        <dbReference type="SAM" id="MobiDB-lite"/>
    </source>
</evidence>
<name>A0AAV2SIF3_MEGNR</name>
<reference evidence="2 3" key="1">
    <citation type="submission" date="2024-05" db="EMBL/GenBank/DDBJ databases">
        <authorList>
            <person name="Wallberg A."/>
        </authorList>
    </citation>
    <scope>NUCLEOTIDE SEQUENCE [LARGE SCALE GENOMIC DNA]</scope>
</reference>
<dbReference type="Proteomes" id="UP001497623">
    <property type="component" value="Unassembled WGS sequence"/>
</dbReference>
<accession>A0AAV2SIF3</accession>
<dbReference type="EMBL" id="CAXKWB010072440">
    <property type="protein sequence ID" value="CAL4196201.1"/>
    <property type="molecule type" value="Genomic_DNA"/>
</dbReference>
<sequence length="150" mass="16615">NPPLERSIGNKTVFKVKKFGTNDSSKSESDNKNIQTGNIHKEVKSQTSPAKMMKSTKGSTLVKNKPNVPNRAAANTIKAPCEEDNPFLIKISLLNCALADIGCSKCKKKCLQFRKFFEKNEKLQTYNIEMFCNDCGESKLLCLASCKSSS</sequence>
<organism evidence="2 3">
    <name type="scientific">Meganyctiphanes norvegica</name>
    <name type="common">Northern krill</name>
    <name type="synonym">Thysanopoda norvegica</name>
    <dbReference type="NCBI Taxonomy" id="48144"/>
    <lineage>
        <taxon>Eukaryota</taxon>
        <taxon>Metazoa</taxon>
        <taxon>Ecdysozoa</taxon>
        <taxon>Arthropoda</taxon>
        <taxon>Crustacea</taxon>
        <taxon>Multicrustacea</taxon>
        <taxon>Malacostraca</taxon>
        <taxon>Eumalacostraca</taxon>
        <taxon>Eucarida</taxon>
        <taxon>Euphausiacea</taxon>
        <taxon>Euphausiidae</taxon>
        <taxon>Meganyctiphanes</taxon>
    </lineage>
</organism>